<evidence type="ECO:0000313" key="7">
    <source>
        <dbReference type="EMBL" id="WZN59523.1"/>
    </source>
</evidence>
<feature type="compositionally biased region" description="Basic residues" evidence="5">
    <location>
        <begin position="567"/>
        <end position="579"/>
    </location>
</feature>
<dbReference type="GO" id="GO:0006508">
    <property type="term" value="P:proteolysis"/>
    <property type="evidence" value="ECO:0007669"/>
    <property type="project" value="UniProtKB-KW"/>
</dbReference>
<keyword evidence="2 7" id="KW-0645">Protease</keyword>
<dbReference type="Gene3D" id="2.40.10.10">
    <property type="entry name" value="Trypsin-like serine proteases"/>
    <property type="match status" value="2"/>
</dbReference>
<evidence type="ECO:0000256" key="4">
    <source>
        <dbReference type="ARBA" id="ARBA00022825"/>
    </source>
</evidence>
<feature type="region of interest" description="Disordered" evidence="5">
    <location>
        <begin position="564"/>
        <end position="591"/>
    </location>
</feature>
<dbReference type="SUPFAM" id="SSF50494">
    <property type="entry name" value="Trypsin-like serine proteases"/>
    <property type="match status" value="1"/>
</dbReference>
<feature type="compositionally biased region" description="Basic and acidic residues" evidence="5">
    <location>
        <begin position="1"/>
        <end position="16"/>
    </location>
</feature>
<protein>
    <submittedName>
        <fullName evidence="7">Protease Do-like</fullName>
    </submittedName>
</protein>
<proteinExistence type="inferred from homology"/>
<gene>
    <name evidence="7" type="ORF">HKI87_02g10490</name>
</gene>
<keyword evidence="3" id="KW-0378">Hydrolase</keyword>
<keyword evidence="4" id="KW-0720">Serine protease</keyword>
<feature type="compositionally biased region" description="Basic residues" evidence="5">
    <location>
        <begin position="494"/>
        <end position="512"/>
    </location>
</feature>
<dbReference type="PRINTS" id="PR00834">
    <property type="entry name" value="PROTEASES2C"/>
</dbReference>
<reference evidence="7 8" key="1">
    <citation type="submission" date="2024-03" db="EMBL/GenBank/DDBJ databases">
        <title>Complete genome sequence of the green alga Chloropicon roscoffensis RCC1871.</title>
        <authorList>
            <person name="Lemieux C."/>
            <person name="Pombert J.-F."/>
            <person name="Otis C."/>
            <person name="Turmel M."/>
        </authorList>
    </citation>
    <scope>NUCLEOTIDE SEQUENCE [LARGE SCALE GENOMIC DNA]</scope>
    <source>
        <strain evidence="7 8">RCC1871</strain>
    </source>
</reference>
<dbReference type="Pfam" id="PF13365">
    <property type="entry name" value="Trypsin_2"/>
    <property type="match status" value="1"/>
</dbReference>
<name>A0AAX4P087_9CHLO</name>
<evidence type="ECO:0000259" key="6">
    <source>
        <dbReference type="PROSITE" id="PS50106"/>
    </source>
</evidence>
<dbReference type="PROSITE" id="PS50106">
    <property type="entry name" value="PDZ"/>
    <property type="match status" value="1"/>
</dbReference>
<keyword evidence="8" id="KW-1185">Reference proteome</keyword>
<dbReference type="Pfam" id="PF17815">
    <property type="entry name" value="PDZ_3"/>
    <property type="match status" value="1"/>
</dbReference>
<comment type="similarity">
    <text evidence="1">Belongs to the peptidase S1C family.</text>
</comment>
<dbReference type="InterPro" id="IPR043504">
    <property type="entry name" value="Peptidase_S1_PA_chymotrypsin"/>
</dbReference>
<dbReference type="Gene3D" id="3.20.190.20">
    <property type="match status" value="1"/>
</dbReference>
<dbReference type="GO" id="GO:0004252">
    <property type="term" value="F:serine-type endopeptidase activity"/>
    <property type="evidence" value="ECO:0007669"/>
    <property type="project" value="InterPro"/>
</dbReference>
<sequence length="591" mass="66199">MGNRRREQGARGRNQEAGKSPQGSPRPKGRGRSRSQDNGAEISPSSGGEDYNVMDSIVKILTNAHSVEHHTQVKVKRRGSDEKHVARVLTIGTECDIAMITVDDASFWVDLEKIEFGVLPMLQDDVTVIGYPVGGDTISVTSGVVSRIEVTSYLHGATDLLSLQIDAAINSGNSGGPAFNNQGECVGIAFQSLKNEDAENCGYVIPTPVVDHFIRDYEKNEKYTGFPGLGIEYQSLENDALRRALGMKKDQKGVLISRVNQTSPSAECIRRGDILLEFEGVEIANDGTVSFRSGERINFTYLVSKKFSGETARVRILRNKQKPVVVRPKLLPPRRLVPIHIKGESPSYLIIAGLFFTPVSRQFLKSEYGKDYNYEAPVHILRRSHEFPKKEGEQVVVLSSVLPARVNVGYEDIVNTEVLAFNGTKVENLFQLATLLEQCREEYMRFDLEFNQVVVLQTEEARESTEEILQTHLIPSRMSADVEDHLKVHLMPTRARKQTGGRAERKRSKGRRGPKEEEEEVGDVAVVVEQGEQVKEFPKPSGRAPRNCVWDAEVGKWWDEVQEIHRERKPRSKRSKRSKSKEPPQATNSNP</sequence>
<feature type="domain" description="PDZ" evidence="6">
    <location>
        <begin position="214"/>
        <end position="285"/>
    </location>
</feature>
<organism evidence="7 8">
    <name type="scientific">Chloropicon roscoffensis</name>
    <dbReference type="NCBI Taxonomy" id="1461544"/>
    <lineage>
        <taxon>Eukaryota</taxon>
        <taxon>Viridiplantae</taxon>
        <taxon>Chlorophyta</taxon>
        <taxon>Chloropicophyceae</taxon>
        <taxon>Chloropicales</taxon>
        <taxon>Chloropicaceae</taxon>
        <taxon>Chloropicon</taxon>
    </lineage>
</organism>
<feature type="region of interest" description="Disordered" evidence="5">
    <location>
        <begin position="1"/>
        <end position="50"/>
    </location>
</feature>
<evidence type="ECO:0000256" key="2">
    <source>
        <dbReference type="ARBA" id="ARBA00022670"/>
    </source>
</evidence>
<dbReference type="InterPro" id="IPR041517">
    <property type="entry name" value="DEGP_PDZ"/>
</dbReference>
<dbReference type="InterPro" id="IPR001478">
    <property type="entry name" value="PDZ"/>
</dbReference>
<dbReference type="AlphaFoldDB" id="A0AAX4P087"/>
<dbReference type="FunFam" id="2.40.10.10:FF:000012">
    <property type="entry name" value="protease Do-like 9"/>
    <property type="match status" value="1"/>
</dbReference>
<evidence type="ECO:0000256" key="1">
    <source>
        <dbReference type="ARBA" id="ARBA00010541"/>
    </source>
</evidence>
<dbReference type="PANTHER" id="PTHR45980:SF18">
    <property type="entry name" value="PROTEASE DO-LIKE 9"/>
    <property type="match status" value="1"/>
</dbReference>
<dbReference type="InterPro" id="IPR009003">
    <property type="entry name" value="Peptidase_S1_PA"/>
</dbReference>
<dbReference type="Gene3D" id="2.30.42.10">
    <property type="match status" value="1"/>
</dbReference>
<accession>A0AAX4P087</accession>
<dbReference type="InterPro" id="IPR001940">
    <property type="entry name" value="Peptidase_S1C"/>
</dbReference>
<evidence type="ECO:0000256" key="5">
    <source>
        <dbReference type="SAM" id="MobiDB-lite"/>
    </source>
</evidence>
<dbReference type="Proteomes" id="UP001472866">
    <property type="component" value="Chromosome 02"/>
</dbReference>
<dbReference type="EMBL" id="CP151502">
    <property type="protein sequence ID" value="WZN59523.1"/>
    <property type="molecule type" value="Genomic_DNA"/>
</dbReference>
<dbReference type="PANTHER" id="PTHR45980">
    <property type="match status" value="1"/>
</dbReference>
<evidence type="ECO:0000313" key="8">
    <source>
        <dbReference type="Proteomes" id="UP001472866"/>
    </source>
</evidence>
<dbReference type="InterPro" id="IPR036034">
    <property type="entry name" value="PDZ_sf"/>
</dbReference>
<dbReference type="InterPro" id="IPR046449">
    <property type="entry name" value="DEGP_PDZ_sf"/>
</dbReference>
<feature type="region of interest" description="Disordered" evidence="5">
    <location>
        <begin position="490"/>
        <end position="524"/>
    </location>
</feature>
<evidence type="ECO:0000256" key="3">
    <source>
        <dbReference type="ARBA" id="ARBA00022801"/>
    </source>
</evidence>
<dbReference type="SUPFAM" id="SSF50156">
    <property type="entry name" value="PDZ domain-like"/>
    <property type="match status" value="1"/>
</dbReference>